<dbReference type="EMBL" id="CP001087">
    <property type="protein sequence ID" value="ACN13788.1"/>
    <property type="molecule type" value="Genomic_DNA"/>
</dbReference>
<dbReference type="eggNOG" id="ENOG502ZE90">
    <property type="taxonomic scope" value="Bacteria"/>
</dbReference>
<dbReference type="Proteomes" id="UP000000442">
    <property type="component" value="Chromosome"/>
</dbReference>
<dbReference type="STRING" id="177437.HRM2_06740"/>
<gene>
    <name evidence="2" type="ordered locus">HRM2_06740</name>
</gene>
<organism evidence="2 3">
    <name type="scientific">Desulforapulum autotrophicum (strain ATCC 43914 / DSM 3382 / VKM B-1955 / HRM2)</name>
    <name type="common">Desulfobacterium autotrophicum</name>
    <dbReference type="NCBI Taxonomy" id="177437"/>
    <lineage>
        <taxon>Bacteria</taxon>
        <taxon>Pseudomonadati</taxon>
        <taxon>Thermodesulfobacteriota</taxon>
        <taxon>Desulfobacteria</taxon>
        <taxon>Desulfobacterales</taxon>
        <taxon>Desulfobacteraceae</taxon>
        <taxon>Desulforapulum</taxon>
    </lineage>
</organism>
<dbReference type="OrthoDB" id="9898568at2"/>
<evidence type="ECO:0000313" key="3">
    <source>
        <dbReference type="Proteomes" id="UP000000442"/>
    </source>
</evidence>
<accession>C0QIZ8</accession>
<dbReference type="HOGENOM" id="CLU_2805387_0_0_7"/>
<keyword evidence="1" id="KW-0175">Coiled coil</keyword>
<name>C0QIZ8_DESAH</name>
<feature type="coiled-coil region" evidence="1">
    <location>
        <begin position="5"/>
        <end position="56"/>
    </location>
</feature>
<protein>
    <submittedName>
        <fullName evidence="2">Uncharacterized protein</fullName>
    </submittedName>
</protein>
<sequence length="67" mass="7949">MPTLEERKTESVEDLRERLESKTRELGISYTFAQYMELMETYLLKLELRVERLEEKCGLDCGDLMGE</sequence>
<dbReference type="AlphaFoldDB" id="C0QIZ8"/>
<keyword evidence="3" id="KW-1185">Reference proteome</keyword>
<evidence type="ECO:0000256" key="1">
    <source>
        <dbReference type="SAM" id="Coils"/>
    </source>
</evidence>
<reference evidence="2 3" key="1">
    <citation type="journal article" date="2009" name="Environ. Microbiol.">
        <title>Genome sequence of Desulfobacterium autotrophicum HRM2, a marine sulfate reducer oxidizing organic carbon completely to carbon dioxide.</title>
        <authorList>
            <person name="Strittmatter A.W."/>
            <person name="Liesegang H."/>
            <person name="Rabus R."/>
            <person name="Decker I."/>
            <person name="Amann J."/>
            <person name="Andres S."/>
            <person name="Henne A."/>
            <person name="Fricke W.F."/>
            <person name="Martinez-Arias R."/>
            <person name="Bartels D."/>
            <person name="Goesmann A."/>
            <person name="Krause L."/>
            <person name="Puehler A."/>
            <person name="Klenk H.P."/>
            <person name="Richter M."/>
            <person name="Schuler M."/>
            <person name="Gloeckner F.O."/>
            <person name="Meyerdierks A."/>
            <person name="Gottschalk G."/>
            <person name="Amann R."/>
        </authorList>
    </citation>
    <scope>NUCLEOTIDE SEQUENCE [LARGE SCALE GENOMIC DNA]</scope>
    <source>
        <strain evidence="3">ATCC 43914 / DSM 3382 / HRM2</strain>
    </source>
</reference>
<proteinExistence type="predicted"/>
<evidence type="ECO:0000313" key="2">
    <source>
        <dbReference type="EMBL" id="ACN13788.1"/>
    </source>
</evidence>
<dbReference type="RefSeq" id="WP_012663036.1">
    <property type="nucleotide sequence ID" value="NC_012108.1"/>
</dbReference>
<dbReference type="KEGG" id="dat:HRM2_06740"/>